<protein>
    <submittedName>
        <fullName evidence="1">Uncharacterized protein</fullName>
    </submittedName>
</protein>
<reference evidence="1" key="1">
    <citation type="submission" date="2021-01" db="EMBL/GenBank/DDBJ databases">
        <authorList>
            <person name="Kaushik A."/>
        </authorList>
    </citation>
    <scope>NUCLEOTIDE SEQUENCE</scope>
    <source>
        <strain evidence="1">AG1-1A</strain>
    </source>
</reference>
<dbReference type="OrthoDB" id="408973at2759"/>
<evidence type="ECO:0000313" key="1">
    <source>
        <dbReference type="EMBL" id="CAE6375245.1"/>
    </source>
</evidence>
<organism evidence="1 2">
    <name type="scientific">Rhizoctonia solani</name>
    <dbReference type="NCBI Taxonomy" id="456999"/>
    <lineage>
        <taxon>Eukaryota</taxon>
        <taxon>Fungi</taxon>
        <taxon>Dikarya</taxon>
        <taxon>Basidiomycota</taxon>
        <taxon>Agaricomycotina</taxon>
        <taxon>Agaricomycetes</taxon>
        <taxon>Cantharellales</taxon>
        <taxon>Ceratobasidiaceae</taxon>
        <taxon>Rhizoctonia</taxon>
    </lineage>
</organism>
<sequence length="322" mass="34845">MRSYESAFAMDSVHASDMPINPVLAAQRIVDTAKALAQVNEHLSFSPLRRKVMVPAPKLKRNYGSLDLNRAMSTSSSDSSVVTTPTDTSFPTHYFQWNEDEGEVIEQDDTPLSSAPASPMLEFSTRQNHSHKAVASCQEPQPFGVMFGPNSTPELVSANEIADYLDFLDVLEDYDSLGKFAEAGMLGSASCLDPNATKFSPARVHRSVHGAHLDSTPSQWNLNHSSLSSAPEKTSSATVIELNHTGLSTVNSLLASPKLLFEPASPQISRGAWRLPGPTLDSAFDTQVASPSTGTMWSETLPWISAILSLALIANMMMGRAY</sequence>
<evidence type="ECO:0000313" key="2">
    <source>
        <dbReference type="Proteomes" id="UP000663840"/>
    </source>
</evidence>
<gene>
    <name evidence="1" type="ORF">RDB_LOCUS21464</name>
</gene>
<accession>A0A8H3A1K6</accession>
<dbReference type="EMBL" id="CAJMWR010000410">
    <property type="protein sequence ID" value="CAE6375245.1"/>
    <property type="molecule type" value="Genomic_DNA"/>
</dbReference>
<dbReference type="AlphaFoldDB" id="A0A8H3A1K6"/>
<proteinExistence type="predicted"/>
<name>A0A8H3A1K6_9AGAM</name>
<dbReference type="Proteomes" id="UP000663840">
    <property type="component" value="Unassembled WGS sequence"/>
</dbReference>
<comment type="caution">
    <text evidence="1">The sequence shown here is derived from an EMBL/GenBank/DDBJ whole genome shotgun (WGS) entry which is preliminary data.</text>
</comment>